<dbReference type="GO" id="GO:0006626">
    <property type="term" value="P:protein targeting to mitochondrion"/>
    <property type="evidence" value="ECO:0007669"/>
    <property type="project" value="TreeGrafter"/>
</dbReference>
<dbReference type="InterPro" id="IPR033468">
    <property type="entry name" value="Metaxin_GST"/>
</dbReference>
<name>A0AAV5IKR6_9ROSI</name>
<dbReference type="GO" id="GO:0001401">
    <property type="term" value="C:SAM complex"/>
    <property type="evidence" value="ECO:0007669"/>
    <property type="project" value="InterPro"/>
</dbReference>
<feature type="compositionally biased region" description="Low complexity" evidence="3">
    <location>
        <begin position="239"/>
        <end position="253"/>
    </location>
</feature>
<keyword evidence="2" id="KW-0496">Mitochondrion</keyword>
<evidence type="ECO:0000259" key="5">
    <source>
        <dbReference type="Pfam" id="PF17172"/>
    </source>
</evidence>
<dbReference type="Proteomes" id="UP001054252">
    <property type="component" value="Unassembled WGS sequence"/>
</dbReference>
<keyword evidence="7" id="KW-1185">Reference proteome</keyword>
<keyword evidence="2" id="KW-0472">Membrane</keyword>
<dbReference type="InterPro" id="IPR050931">
    <property type="entry name" value="Mito_Protein_Transport_Metaxin"/>
</dbReference>
<evidence type="ECO:0000256" key="1">
    <source>
        <dbReference type="ARBA" id="ARBA00009170"/>
    </source>
</evidence>
<sequence>MEQSQELTLVARKPYFDLPTACPICLPVYIYLKLSRLPFTLEFNSIYPDSDQIPYVEYGAYVAYNNENDGVIERLKEKSVIDLDSDFQAVPEWISAKAMIDSWLADAIMYELWLGSDASVADKIYYSDLPWPIGKILYLKQVYNVKQRLGITKDNAQWREEQIYKKAKMAYEALSTRLGDQNFLFENRPSSLDACFLGHALFTLQALPETSMLRGKLLQHDNIVRYAEKLKMEFLEAGSSSSVPQPHSSPSSSAQRRGTWNWSSKPKGKPKREKTEEEKKFKKRAKYFLAAQGIAVLLFLSVMGRGSAEVELEDDDEGFSYD</sequence>
<dbReference type="EMBL" id="BPVZ01000015">
    <property type="protein sequence ID" value="GKV00416.1"/>
    <property type="molecule type" value="Genomic_DNA"/>
</dbReference>
<comment type="caution">
    <text evidence="6">The sequence shown here is derived from an EMBL/GenBank/DDBJ whole genome shotgun (WGS) entry which is preliminary data.</text>
</comment>
<gene>
    <name evidence="6" type="ORF">SLEP1_g13104</name>
</gene>
<evidence type="ECO:0000313" key="7">
    <source>
        <dbReference type="Proteomes" id="UP001054252"/>
    </source>
</evidence>
<comment type="subcellular location">
    <subcellularLocation>
        <location evidence="2">Mitochondrion outer membrane</location>
    </subcellularLocation>
</comment>
<dbReference type="Pfam" id="PF17171">
    <property type="entry name" value="GST_C_6"/>
    <property type="match status" value="1"/>
</dbReference>
<feature type="compositionally biased region" description="Polar residues" evidence="3">
    <location>
        <begin position="254"/>
        <end position="264"/>
    </location>
</feature>
<feature type="region of interest" description="Disordered" evidence="3">
    <location>
        <begin position="238"/>
        <end position="279"/>
    </location>
</feature>
<accession>A0AAV5IKR6</accession>
<dbReference type="PANTHER" id="PTHR12289:SF41">
    <property type="entry name" value="FAILED AXON CONNECTIONS-RELATED"/>
    <property type="match status" value="1"/>
</dbReference>
<comment type="similarity">
    <text evidence="1 2">Belongs to the metaxin family.</text>
</comment>
<dbReference type="AlphaFoldDB" id="A0AAV5IKR6"/>
<dbReference type="InterPro" id="IPR017410">
    <property type="entry name" value="Metaxin1/3"/>
</dbReference>
<dbReference type="InterPro" id="IPR012336">
    <property type="entry name" value="Thioredoxin-like_fold"/>
</dbReference>
<proteinExistence type="inferred from homology"/>
<evidence type="ECO:0000256" key="3">
    <source>
        <dbReference type="SAM" id="MobiDB-lite"/>
    </source>
</evidence>
<dbReference type="CDD" id="cd03193">
    <property type="entry name" value="GST_C_Metaxin"/>
    <property type="match status" value="1"/>
</dbReference>
<organism evidence="6 7">
    <name type="scientific">Rubroshorea leprosula</name>
    <dbReference type="NCBI Taxonomy" id="152421"/>
    <lineage>
        <taxon>Eukaryota</taxon>
        <taxon>Viridiplantae</taxon>
        <taxon>Streptophyta</taxon>
        <taxon>Embryophyta</taxon>
        <taxon>Tracheophyta</taxon>
        <taxon>Spermatophyta</taxon>
        <taxon>Magnoliopsida</taxon>
        <taxon>eudicotyledons</taxon>
        <taxon>Gunneridae</taxon>
        <taxon>Pentapetalae</taxon>
        <taxon>rosids</taxon>
        <taxon>malvids</taxon>
        <taxon>Malvales</taxon>
        <taxon>Dipterocarpaceae</taxon>
        <taxon>Rubroshorea</taxon>
    </lineage>
</organism>
<dbReference type="Pfam" id="PF17172">
    <property type="entry name" value="GST_N_4"/>
    <property type="match status" value="1"/>
</dbReference>
<comment type="function">
    <text evidence="2">Involved in transport of proteins into the mitochondrion.</text>
</comment>
<dbReference type="GO" id="GO:0007005">
    <property type="term" value="P:mitochondrion organization"/>
    <property type="evidence" value="ECO:0007669"/>
    <property type="project" value="InterPro"/>
</dbReference>
<feature type="domain" description="Thioredoxin-like fold" evidence="5">
    <location>
        <begin position="23"/>
        <end position="116"/>
    </location>
</feature>
<evidence type="ECO:0000259" key="4">
    <source>
        <dbReference type="Pfam" id="PF17171"/>
    </source>
</evidence>
<dbReference type="PIRSF" id="PIRSF038150">
    <property type="entry name" value="Metaxin"/>
    <property type="match status" value="1"/>
</dbReference>
<keyword evidence="2" id="KW-1000">Mitochondrion outer membrane</keyword>
<protein>
    <recommendedName>
        <fullName evidence="2">Metaxin</fullName>
    </recommendedName>
</protein>
<evidence type="ECO:0000313" key="6">
    <source>
        <dbReference type="EMBL" id="GKV00416.1"/>
    </source>
</evidence>
<reference evidence="6 7" key="1">
    <citation type="journal article" date="2021" name="Commun. Biol.">
        <title>The genome of Shorea leprosula (Dipterocarpaceae) highlights the ecological relevance of drought in aseasonal tropical rainforests.</title>
        <authorList>
            <person name="Ng K.K.S."/>
            <person name="Kobayashi M.J."/>
            <person name="Fawcett J.A."/>
            <person name="Hatakeyama M."/>
            <person name="Paape T."/>
            <person name="Ng C.H."/>
            <person name="Ang C.C."/>
            <person name="Tnah L.H."/>
            <person name="Lee C.T."/>
            <person name="Nishiyama T."/>
            <person name="Sese J."/>
            <person name="O'Brien M.J."/>
            <person name="Copetti D."/>
            <person name="Mohd Noor M.I."/>
            <person name="Ong R.C."/>
            <person name="Putra M."/>
            <person name="Sireger I.Z."/>
            <person name="Indrioko S."/>
            <person name="Kosugi Y."/>
            <person name="Izuno A."/>
            <person name="Isagi Y."/>
            <person name="Lee S.L."/>
            <person name="Shimizu K.K."/>
        </authorList>
    </citation>
    <scope>NUCLEOTIDE SEQUENCE [LARGE SCALE GENOMIC DNA]</scope>
    <source>
        <strain evidence="6">214</strain>
    </source>
</reference>
<evidence type="ECO:0000256" key="2">
    <source>
        <dbReference type="PIRNR" id="PIRNR038150"/>
    </source>
</evidence>
<feature type="domain" description="Metaxin glutathione S-transferase" evidence="4">
    <location>
        <begin position="167"/>
        <end position="229"/>
    </location>
</feature>
<dbReference type="PANTHER" id="PTHR12289">
    <property type="entry name" value="METAXIN RELATED"/>
    <property type="match status" value="1"/>
</dbReference>